<keyword evidence="3" id="KW-0949">S-adenosyl-L-methionine</keyword>
<keyword evidence="2" id="KW-0808">Transferase</keyword>
<dbReference type="GO" id="GO:0042054">
    <property type="term" value="F:histone methyltransferase activity"/>
    <property type="evidence" value="ECO:0007669"/>
    <property type="project" value="TreeGrafter"/>
</dbReference>
<feature type="domain" description="Protein arginine N-methyltransferase" evidence="4">
    <location>
        <begin position="42"/>
        <end position="127"/>
    </location>
</feature>
<evidence type="ECO:0000313" key="5">
    <source>
        <dbReference type="EMBL" id="KAG8079571.1"/>
    </source>
</evidence>
<dbReference type="AlphaFoldDB" id="A0A8J5SP99"/>
<keyword evidence="6" id="KW-1185">Reference proteome</keyword>
<dbReference type="GO" id="GO:0016274">
    <property type="term" value="F:protein-arginine N-methyltransferase activity"/>
    <property type="evidence" value="ECO:0007669"/>
    <property type="project" value="InterPro"/>
</dbReference>
<dbReference type="OrthoDB" id="7848332at2759"/>
<dbReference type="PANTHER" id="PTHR11006:SF89">
    <property type="entry name" value="PROTEIN ARGININE N-METHYLTRANSFERASE 3-RELATED"/>
    <property type="match status" value="1"/>
</dbReference>
<evidence type="ECO:0000313" key="6">
    <source>
        <dbReference type="Proteomes" id="UP000729402"/>
    </source>
</evidence>
<dbReference type="Pfam" id="PF22528">
    <property type="entry name" value="PRMT_C"/>
    <property type="match status" value="1"/>
</dbReference>
<reference evidence="5" key="1">
    <citation type="journal article" date="2021" name="bioRxiv">
        <title>Whole Genome Assembly and Annotation of Northern Wild Rice, Zizania palustris L., Supports a Whole Genome Duplication in the Zizania Genus.</title>
        <authorList>
            <person name="Haas M."/>
            <person name="Kono T."/>
            <person name="Macchietto M."/>
            <person name="Millas R."/>
            <person name="McGilp L."/>
            <person name="Shao M."/>
            <person name="Duquette J."/>
            <person name="Hirsch C.N."/>
            <person name="Kimball J."/>
        </authorList>
    </citation>
    <scope>NUCLEOTIDE SEQUENCE</scope>
    <source>
        <tissue evidence="5">Fresh leaf tissue</tissue>
    </source>
</reference>
<comment type="caution">
    <text evidence="5">The sequence shown here is derived from an EMBL/GenBank/DDBJ whole genome shotgun (WGS) entry which is preliminary data.</text>
</comment>
<dbReference type="GO" id="GO:0005634">
    <property type="term" value="C:nucleus"/>
    <property type="evidence" value="ECO:0007669"/>
    <property type="project" value="TreeGrafter"/>
</dbReference>
<accession>A0A8J5SP99</accession>
<evidence type="ECO:0000259" key="4">
    <source>
        <dbReference type="Pfam" id="PF22528"/>
    </source>
</evidence>
<organism evidence="5 6">
    <name type="scientific">Zizania palustris</name>
    <name type="common">Northern wild rice</name>
    <dbReference type="NCBI Taxonomy" id="103762"/>
    <lineage>
        <taxon>Eukaryota</taxon>
        <taxon>Viridiplantae</taxon>
        <taxon>Streptophyta</taxon>
        <taxon>Embryophyta</taxon>
        <taxon>Tracheophyta</taxon>
        <taxon>Spermatophyta</taxon>
        <taxon>Magnoliopsida</taxon>
        <taxon>Liliopsida</taxon>
        <taxon>Poales</taxon>
        <taxon>Poaceae</taxon>
        <taxon>BOP clade</taxon>
        <taxon>Oryzoideae</taxon>
        <taxon>Oryzeae</taxon>
        <taxon>Zizaniinae</taxon>
        <taxon>Zizania</taxon>
    </lineage>
</organism>
<reference evidence="5" key="2">
    <citation type="submission" date="2021-02" db="EMBL/GenBank/DDBJ databases">
        <authorList>
            <person name="Kimball J.A."/>
            <person name="Haas M.W."/>
            <person name="Macchietto M."/>
            <person name="Kono T."/>
            <person name="Duquette J."/>
            <person name="Shao M."/>
        </authorList>
    </citation>
    <scope>NUCLEOTIDE SEQUENCE</scope>
    <source>
        <tissue evidence="5">Fresh leaf tissue</tissue>
    </source>
</reference>
<dbReference type="Proteomes" id="UP000729402">
    <property type="component" value="Unassembled WGS sequence"/>
</dbReference>
<dbReference type="InterPro" id="IPR025799">
    <property type="entry name" value="Arg_MeTrfase"/>
</dbReference>
<evidence type="ECO:0000256" key="3">
    <source>
        <dbReference type="ARBA" id="ARBA00022691"/>
    </source>
</evidence>
<keyword evidence="1" id="KW-0489">Methyltransferase</keyword>
<protein>
    <recommendedName>
        <fullName evidence="4">Protein arginine N-methyltransferase domain-containing protein</fullName>
    </recommendedName>
</protein>
<sequence length="138" mass="14686">MRTLILFAAKSGASRVIAVDGSAKMVSGATELGAGFGRGGTSLPFWKNVYGFDMSCIGKEVTGNSARFPVVDIVESQDIVTETAVLHSFDLATLKPNEMDFTASFELRLSESEFLSGTLAIVTLAFDWVLKLCTPAPA</sequence>
<gene>
    <name evidence="5" type="ORF">GUJ93_ZPchr0007g4648</name>
</gene>
<name>A0A8J5SP99_ZIZPA</name>
<dbReference type="GO" id="GO:0032259">
    <property type="term" value="P:methylation"/>
    <property type="evidence" value="ECO:0007669"/>
    <property type="project" value="UniProtKB-KW"/>
</dbReference>
<dbReference type="EMBL" id="JAAALK010000282">
    <property type="protein sequence ID" value="KAG8079571.1"/>
    <property type="molecule type" value="Genomic_DNA"/>
</dbReference>
<evidence type="ECO:0000256" key="1">
    <source>
        <dbReference type="ARBA" id="ARBA00022603"/>
    </source>
</evidence>
<dbReference type="InterPro" id="IPR055135">
    <property type="entry name" value="PRMT_dom"/>
</dbReference>
<dbReference type="PANTHER" id="PTHR11006">
    <property type="entry name" value="PROTEIN ARGININE N-METHYLTRANSFERASE"/>
    <property type="match status" value="1"/>
</dbReference>
<proteinExistence type="predicted"/>
<evidence type="ECO:0000256" key="2">
    <source>
        <dbReference type="ARBA" id="ARBA00022679"/>
    </source>
</evidence>